<evidence type="ECO:0000256" key="3">
    <source>
        <dbReference type="ARBA" id="ARBA00018111"/>
    </source>
</evidence>
<gene>
    <name evidence="5" type="primary">recX</name>
    <name evidence="9" type="ORF">DFR56_102359</name>
</gene>
<comment type="caution">
    <text evidence="9">The sequence shown here is derived from an EMBL/GenBank/DDBJ whole genome shotgun (WGS) entry which is preliminary data.</text>
</comment>
<dbReference type="InterPro" id="IPR036388">
    <property type="entry name" value="WH-like_DNA-bd_sf"/>
</dbReference>
<dbReference type="Gene3D" id="1.10.10.10">
    <property type="entry name" value="Winged helix-like DNA-binding domain superfamily/Winged helix DNA-binding domain"/>
    <property type="match status" value="4"/>
</dbReference>
<dbReference type="Pfam" id="PF21981">
    <property type="entry name" value="RecX_HTH3"/>
    <property type="match status" value="2"/>
</dbReference>
<evidence type="ECO:0000256" key="5">
    <source>
        <dbReference type="HAMAP-Rule" id="MF_01114"/>
    </source>
</evidence>
<evidence type="ECO:0000256" key="2">
    <source>
        <dbReference type="ARBA" id="ARBA00009695"/>
    </source>
</evidence>
<dbReference type="NCBIfam" id="NF010733">
    <property type="entry name" value="PRK14135.1"/>
    <property type="match status" value="1"/>
</dbReference>
<dbReference type="Pfam" id="PF02631">
    <property type="entry name" value="RecX_HTH2"/>
    <property type="match status" value="1"/>
</dbReference>
<dbReference type="HAMAP" id="MF_01114">
    <property type="entry name" value="RecX"/>
    <property type="match status" value="1"/>
</dbReference>
<dbReference type="GO" id="GO:0006282">
    <property type="term" value="P:regulation of DNA repair"/>
    <property type="evidence" value="ECO:0007669"/>
    <property type="project" value="UniProtKB-UniRule"/>
</dbReference>
<organism evidence="9 10">
    <name type="scientific">Pseudogracilibacillus auburnensis</name>
    <dbReference type="NCBI Taxonomy" id="1494959"/>
    <lineage>
        <taxon>Bacteria</taxon>
        <taxon>Bacillati</taxon>
        <taxon>Bacillota</taxon>
        <taxon>Bacilli</taxon>
        <taxon>Bacillales</taxon>
        <taxon>Bacillaceae</taxon>
        <taxon>Pseudogracilibacillus</taxon>
    </lineage>
</organism>
<dbReference type="PANTHER" id="PTHR33602:SF1">
    <property type="entry name" value="REGULATORY PROTEIN RECX FAMILY PROTEIN"/>
    <property type="match status" value="1"/>
</dbReference>
<feature type="domain" description="RecX third three-helical" evidence="7">
    <location>
        <begin position="213"/>
        <end position="259"/>
    </location>
</feature>
<dbReference type="InterPro" id="IPR053926">
    <property type="entry name" value="RecX_HTH_1st"/>
</dbReference>
<reference evidence="9 10" key="1">
    <citation type="submission" date="2018-05" db="EMBL/GenBank/DDBJ databases">
        <title>Genomic Encyclopedia of Type Strains, Phase IV (KMG-IV): sequencing the most valuable type-strain genomes for metagenomic binning, comparative biology and taxonomic classification.</title>
        <authorList>
            <person name="Goeker M."/>
        </authorList>
    </citation>
    <scope>NUCLEOTIDE SEQUENCE [LARGE SCALE GENOMIC DNA]</scope>
    <source>
        <strain evidence="9 10">DSM 28556</strain>
    </source>
</reference>
<dbReference type="Pfam" id="PF21982">
    <property type="entry name" value="RecX_HTH1"/>
    <property type="match status" value="1"/>
</dbReference>
<evidence type="ECO:0000259" key="6">
    <source>
        <dbReference type="Pfam" id="PF02631"/>
    </source>
</evidence>
<evidence type="ECO:0000313" key="10">
    <source>
        <dbReference type="Proteomes" id="UP000247978"/>
    </source>
</evidence>
<proteinExistence type="inferred from homology"/>
<accession>A0A2V3W998</accession>
<dbReference type="RefSeq" id="WP_158525505.1">
    <property type="nucleotide sequence ID" value="NZ_JBHUHB010000001.1"/>
</dbReference>
<evidence type="ECO:0000256" key="4">
    <source>
        <dbReference type="ARBA" id="ARBA00022490"/>
    </source>
</evidence>
<dbReference type="PANTHER" id="PTHR33602">
    <property type="entry name" value="REGULATORY PROTEIN RECX FAMILY PROTEIN"/>
    <property type="match status" value="1"/>
</dbReference>
<dbReference type="Proteomes" id="UP000247978">
    <property type="component" value="Unassembled WGS sequence"/>
</dbReference>
<feature type="domain" description="RecX first three-helical" evidence="8">
    <location>
        <begin position="63"/>
        <end position="101"/>
    </location>
</feature>
<keyword evidence="10" id="KW-1185">Reference proteome</keyword>
<comment type="function">
    <text evidence="5">Modulates RecA activity.</text>
</comment>
<dbReference type="InterPro" id="IPR053925">
    <property type="entry name" value="RecX_HTH_3rd"/>
</dbReference>
<evidence type="ECO:0000313" key="9">
    <source>
        <dbReference type="EMBL" id="PXW89581.1"/>
    </source>
</evidence>
<dbReference type="AlphaFoldDB" id="A0A2V3W998"/>
<keyword evidence="4 5" id="KW-0963">Cytoplasm</keyword>
<feature type="domain" description="RecX third three-helical" evidence="7">
    <location>
        <begin position="155"/>
        <end position="202"/>
    </location>
</feature>
<dbReference type="InterPro" id="IPR003783">
    <property type="entry name" value="Regulatory_RecX"/>
</dbReference>
<dbReference type="OrthoDB" id="5421057at2"/>
<comment type="subcellular location">
    <subcellularLocation>
        <location evidence="1 5">Cytoplasm</location>
    </subcellularLocation>
</comment>
<sequence>MRTITKISTQKKSANRYNIFLDHEYAFSVDEDVLIKFHLHKGLTLSDEMIKNITENESLQRSYLSAINYVSYRMRSMLEMRTYLKGKEMEETAIDQVIDRLVLEKVLNDEEFANAYVKDRMNFTSKGPTLIAKELQEKGVSFEIANRAALQYSEEQQFAKAIKWAEREFNKKSKHSYRKRQEQLTYKLLQKGFTNDVVTDVMREVSREKDHEEEKSVLQVQGDKLVRRYSKKFSGYELKTKIKAGLYSRGFSSELINEYVENLEE</sequence>
<dbReference type="InterPro" id="IPR053924">
    <property type="entry name" value="RecX_HTH_2nd"/>
</dbReference>
<evidence type="ECO:0000259" key="8">
    <source>
        <dbReference type="Pfam" id="PF21982"/>
    </source>
</evidence>
<protein>
    <recommendedName>
        <fullName evidence="3 5">Regulatory protein RecX</fullName>
    </recommendedName>
</protein>
<comment type="similarity">
    <text evidence="2 5">Belongs to the RecX family.</text>
</comment>
<evidence type="ECO:0000259" key="7">
    <source>
        <dbReference type="Pfam" id="PF21981"/>
    </source>
</evidence>
<name>A0A2V3W998_9BACI</name>
<feature type="domain" description="RecX second three-helical" evidence="6">
    <location>
        <begin position="108"/>
        <end position="148"/>
    </location>
</feature>
<evidence type="ECO:0000256" key="1">
    <source>
        <dbReference type="ARBA" id="ARBA00004496"/>
    </source>
</evidence>
<dbReference type="GO" id="GO:0005737">
    <property type="term" value="C:cytoplasm"/>
    <property type="evidence" value="ECO:0007669"/>
    <property type="project" value="UniProtKB-SubCell"/>
</dbReference>
<dbReference type="EMBL" id="QJJQ01000002">
    <property type="protein sequence ID" value="PXW89581.1"/>
    <property type="molecule type" value="Genomic_DNA"/>
</dbReference>